<dbReference type="InterPro" id="IPR018274">
    <property type="entry name" value="PEP_util_AS"/>
</dbReference>
<dbReference type="SUPFAM" id="SSF52009">
    <property type="entry name" value="Phosphohistidine domain"/>
    <property type="match status" value="1"/>
</dbReference>
<evidence type="ECO:0000256" key="1">
    <source>
        <dbReference type="ARBA" id="ARBA00007837"/>
    </source>
</evidence>
<evidence type="ECO:0000256" key="4">
    <source>
        <dbReference type="ARBA" id="ARBA00033235"/>
    </source>
</evidence>
<dbReference type="AlphaFoldDB" id="X1VBA4"/>
<dbReference type="EMBL" id="BARW01025966">
    <property type="protein sequence ID" value="GAJ14267.1"/>
    <property type="molecule type" value="Genomic_DNA"/>
</dbReference>
<dbReference type="GO" id="GO:0016772">
    <property type="term" value="F:transferase activity, transferring phosphorus-containing groups"/>
    <property type="evidence" value="ECO:0007669"/>
    <property type="project" value="InterPro"/>
</dbReference>
<evidence type="ECO:0000259" key="5">
    <source>
        <dbReference type="Pfam" id="PF00391"/>
    </source>
</evidence>
<sequence length="259" mass="28796">MEIKKGVPASPGVVIAQAFVLDSEDVRIPHRHFANTTAEVEIKRFKKALTATMSEICEIRDKILLEQSDPSVAAIFVVHQKILEDDRLTRDVCDLISERSYSAEYAVSRALRPHIKRMQGLEDDYLRERAGDFRDIERRLLRNLLGQRREELGSLKHQVIVVARDLTPSQTANLERSTVVGFATDVGGRTSHSAIVARALEIPAVVALGDITTDVSGGDLIVVDGSRGIVIVEPDEETVRKYEHLGDDIHALEARLAQM</sequence>
<keyword evidence="3" id="KW-0808">Transferase</keyword>
<dbReference type="InterPro" id="IPR050499">
    <property type="entry name" value="PEP-utilizing_PTS_enzyme"/>
</dbReference>
<dbReference type="GO" id="GO:0009401">
    <property type="term" value="P:phosphoenolpyruvate-dependent sugar phosphotransferase system"/>
    <property type="evidence" value="ECO:0007669"/>
    <property type="project" value="InterPro"/>
</dbReference>
<comment type="caution">
    <text evidence="7">The sequence shown here is derived from an EMBL/GenBank/DDBJ whole genome shotgun (WGS) entry which is preliminary data.</text>
</comment>
<dbReference type="PANTHER" id="PTHR46244">
    <property type="entry name" value="PHOSPHOENOLPYRUVATE-PROTEIN PHOSPHOTRANSFERASE"/>
    <property type="match status" value="1"/>
</dbReference>
<dbReference type="Gene3D" id="3.50.30.10">
    <property type="entry name" value="Phosphohistidine domain"/>
    <property type="match status" value="1"/>
</dbReference>
<dbReference type="Pfam" id="PF05524">
    <property type="entry name" value="PEP-utilisers_N"/>
    <property type="match status" value="1"/>
</dbReference>
<organism evidence="7">
    <name type="scientific">marine sediment metagenome</name>
    <dbReference type="NCBI Taxonomy" id="412755"/>
    <lineage>
        <taxon>unclassified sequences</taxon>
        <taxon>metagenomes</taxon>
        <taxon>ecological metagenomes</taxon>
    </lineage>
</organism>
<accession>X1VBA4</accession>
<evidence type="ECO:0000259" key="6">
    <source>
        <dbReference type="Pfam" id="PF05524"/>
    </source>
</evidence>
<protein>
    <recommendedName>
        <fullName evidence="2">Phosphoenolpyruvate-protein phosphotransferase</fullName>
    </recommendedName>
    <alternativeName>
        <fullName evidence="4">Phosphotransferase system, enzyme I</fullName>
    </alternativeName>
</protein>
<comment type="similarity">
    <text evidence="1">Belongs to the PEP-utilizing enzyme family.</text>
</comment>
<evidence type="ECO:0000256" key="3">
    <source>
        <dbReference type="ARBA" id="ARBA00022679"/>
    </source>
</evidence>
<dbReference type="InterPro" id="IPR036637">
    <property type="entry name" value="Phosphohistidine_dom_sf"/>
</dbReference>
<dbReference type="SUPFAM" id="SSF47831">
    <property type="entry name" value="Enzyme I of the PEP:sugar phosphotransferase system HPr-binding (sub)domain"/>
    <property type="match status" value="1"/>
</dbReference>
<feature type="non-terminal residue" evidence="7">
    <location>
        <position position="259"/>
    </location>
</feature>
<evidence type="ECO:0000256" key="2">
    <source>
        <dbReference type="ARBA" id="ARBA00016544"/>
    </source>
</evidence>
<feature type="domain" description="Phosphotransferase system enzyme I N-terminal" evidence="6">
    <location>
        <begin position="5"/>
        <end position="129"/>
    </location>
</feature>
<dbReference type="PROSITE" id="PS00370">
    <property type="entry name" value="PEP_ENZYMES_PHOS_SITE"/>
    <property type="match status" value="1"/>
</dbReference>
<reference evidence="7" key="1">
    <citation type="journal article" date="2014" name="Front. Microbiol.">
        <title>High frequency of phylogenetically diverse reductive dehalogenase-homologous genes in deep subseafloor sedimentary metagenomes.</title>
        <authorList>
            <person name="Kawai M."/>
            <person name="Futagami T."/>
            <person name="Toyoda A."/>
            <person name="Takaki Y."/>
            <person name="Nishi S."/>
            <person name="Hori S."/>
            <person name="Arai W."/>
            <person name="Tsubouchi T."/>
            <person name="Morono Y."/>
            <person name="Uchiyama I."/>
            <person name="Ito T."/>
            <person name="Fujiyama A."/>
            <person name="Inagaki F."/>
            <person name="Takami H."/>
        </authorList>
    </citation>
    <scope>NUCLEOTIDE SEQUENCE</scope>
    <source>
        <strain evidence="7">Expedition CK06-06</strain>
    </source>
</reference>
<proteinExistence type="inferred from homology"/>
<evidence type="ECO:0000313" key="7">
    <source>
        <dbReference type="EMBL" id="GAJ14267.1"/>
    </source>
</evidence>
<dbReference type="Pfam" id="PF00391">
    <property type="entry name" value="PEP-utilizers"/>
    <property type="match status" value="1"/>
</dbReference>
<feature type="domain" description="PEP-utilising enzyme mobile" evidence="5">
    <location>
        <begin position="156"/>
        <end position="228"/>
    </location>
</feature>
<dbReference type="InterPro" id="IPR036618">
    <property type="entry name" value="PtsI_HPr-bd_sf"/>
</dbReference>
<dbReference type="PANTHER" id="PTHR46244:SF3">
    <property type="entry name" value="PHOSPHOENOLPYRUVATE-PROTEIN PHOSPHOTRANSFERASE"/>
    <property type="match status" value="1"/>
</dbReference>
<dbReference type="InterPro" id="IPR008731">
    <property type="entry name" value="PTS_EIN"/>
</dbReference>
<name>X1VBA4_9ZZZZ</name>
<dbReference type="InterPro" id="IPR008279">
    <property type="entry name" value="PEP-util_enz_mobile_dom"/>
</dbReference>
<dbReference type="Gene3D" id="1.10.274.10">
    <property type="entry name" value="PtsI, HPr-binding domain"/>
    <property type="match status" value="1"/>
</dbReference>
<gene>
    <name evidence="7" type="ORF">S12H4_42434</name>
</gene>